<evidence type="ECO:0000256" key="5">
    <source>
        <dbReference type="ARBA" id="ARBA00022714"/>
    </source>
</evidence>
<organism evidence="14 15">
    <name type="scientific">Flexibacter flexilis DSM 6793</name>
    <dbReference type="NCBI Taxonomy" id="927664"/>
    <lineage>
        <taxon>Bacteria</taxon>
        <taxon>Pseudomonadati</taxon>
        <taxon>Bacteroidota</taxon>
        <taxon>Cytophagia</taxon>
        <taxon>Cytophagales</taxon>
        <taxon>Flexibacteraceae</taxon>
        <taxon>Flexibacter</taxon>
    </lineage>
</organism>
<dbReference type="STRING" id="927664.SAMN05421780_11319"/>
<evidence type="ECO:0000256" key="6">
    <source>
        <dbReference type="ARBA" id="ARBA00022723"/>
    </source>
</evidence>
<dbReference type="InterPro" id="IPR015422">
    <property type="entry name" value="PyrdxlP-dep_Trfase_small"/>
</dbReference>
<evidence type="ECO:0000313" key="15">
    <source>
        <dbReference type="Proteomes" id="UP000199514"/>
    </source>
</evidence>
<keyword evidence="5" id="KW-0001">2Fe-2S</keyword>
<dbReference type="RefSeq" id="WP_317040752.1">
    <property type="nucleotide sequence ID" value="NZ_FOLE01000013.1"/>
</dbReference>
<evidence type="ECO:0000256" key="12">
    <source>
        <dbReference type="SAM" id="Coils"/>
    </source>
</evidence>
<dbReference type="InterPro" id="IPR020578">
    <property type="entry name" value="Aminotrans_V_PyrdxlP_BS"/>
</dbReference>
<dbReference type="InterPro" id="IPR000192">
    <property type="entry name" value="Aminotrans_V_dom"/>
</dbReference>
<evidence type="ECO:0000259" key="13">
    <source>
        <dbReference type="Pfam" id="PF00266"/>
    </source>
</evidence>
<dbReference type="PROSITE" id="PS00595">
    <property type="entry name" value="AA_TRANSFER_CLASS_5"/>
    <property type="match status" value="1"/>
</dbReference>
<dbReference type="Gene3D" id="3.40.640.10">
    <property type="entry name" value="Type I PLP-dependent aspartate aminotransferase-like (Major domain)"/>
    <property type="match status" value="1"/>
</dbReference>
<keyword evidence="9" id="KW-0411">Iron-sulfur</keyword>
<comment type="catalytic activity">
    <reaction evidence="10">
        <text>(sulfur carrier)-H + L-cysteine = (sulfur carrier)-SH + L-alanine</text>
        <dbReference type="Rhea" id="RHEA:43892"/>
        <dbReference type="Rhea" id="RHEA-COMP:14737"/>
        <dbReference type="Rhea" id="RHEA-COMP:14739"/>
        <dbReference type="ChEBI" id="CHEBI:29917"/>
        <dbReference type="ChEBI" id="CHEBI:35235"/>
        <dbReference type="ChEBI" id="CHEBI:57972"/>
        <dbReference type="ChEBI" id="CHEBI:64428"/>
        <dbReference type="EC" id="2.8.1.7"/>
    </reaction>
</comment>
<dbReference type="PANTHER" id="PTHR11601">
    <property type="entry name" value="CYSTEINE DESULFURYLASE FAMILY MEMBER"/>
    <property type="match status" value="1"/>
</dbReference>
<dbReference type="InterPro" id="IPR015424">
    <property type="entry name" value="PyrdxlP-dep_Trfase"/>
</dbReference>
<evidence type="ECO:0000256" key="2">
    <source>
        <dbReference type="ARBA" id="ARBA00006490"/>
    </source>
</evidence>
<dbReference type="Pfam" id="PF00266">
    <property type="entry name" value="Aminotran_5"/>
    <property type="match status" value="1"/>
</dbReference>
<dbReference type="GO" id="GO:0051537">
    <property type="term" value="F:2 iron, 2 sulfur cluster binding"/>
    <property type="evidence" value="ECO:0007669"/>
    <property type="project" value="UniProtKB-KW"/>
</dbReference>
<comment type="cofactor">
    <cofactor evidence="1 11">
        <name>pyridoxal 5'-phosphate</name>
        <dbReference type="ChEBI" id="CHEBI:597326"/>
    </cofactor>
</comment>
<keyword evidence="7" id="KW-0663">Pyridoxal phosphate</keyword>
<dbReference type="InterPro" id="IPR016454">
    <property type="entry name" value="Cysteine_dSase"/>
</dbReference>
<dbReference type="PANTHER" id="PTHR11601:SF34">
    <property type="entry name" value="CYSTEINE DESULFURASE"/>
    <property type="match status" value="1"/>
</dbReference>
<keyword evidence="8" id="KW-0408">Iron</keyword>
<dbReference type="GO" id="GO:0031071">
    <property type="term" value="F:cysteine desulfurase activity"/>
    <property type="evidence" value="ECO:0007669"/>
    <property type="project" value="UniProtKB-EC"/>
</dbReference>
<evidence type="ECO:0000256" key="1">
    <source>
        <dbReference type="ARBA" id="ARBA00001933"/>
    </source>
</evidence>
<accession>A0A1I1ND61</accession>
<proteinExistence type="inferred from homology"/>
<evidence type="ECO:0000256" key="7">
    <source>
        <dbReference type="ARBA" id="ARBA00022898"/>
    </source>
</evidence>
<dbReference type="PIRSF" id="PIRSF005572">
    <property type="entry name" value="NifS"/>
    <property type="match status" value="1"/>
</dbReference>
<gene>
    <name evidence="14" type="ORF">SAMN05421780_11319</name>
</gene>
<protein>
    <recommendedName>
        <fullName evidence="3">cysteine desulfurase</fullName>
        <ecNumber evidence="3">2.8.1.7</ecNumber>
    </recommendedName>
</protein>
<dbReference type="Proteomes" id="UP000199514">
    <property type="component" value="Unassembled WGS sequence"/>
</dbReference>
<evidence type="ECO:0000256" key="8">
    <source>
        <dbReference type="ARBA" id="ARBA00023004"/>
    </source>
</evidence>
<dbReference type="EMBL" id="FOLE01000013">
    <property type="protein sequence ID" value="SFC93408.1"/>
    <property type="molecule type" value="Genomic_DNA"/>
</dbReference>
<evidence type="ECO:0000256" key="4">
    <source>
        <dbReference type="ARBA" id="ARBA00022679"/>
    </source>
</evidence>
<evidence type="ECO:0000256" key="10">
    <source>
        <dbReference type="ARBA" id="ARBA00050776"/>
    </source>
</evidence>
<dbReference type="GO" id="GO:0046872">
    <property type="term" value="F:metal ion binding"/>
    <property type="evidence" value="ECO:0007669"/>
    <property type="project" value="UniProtKB-KW"/>
</dbReference>
<dbReference type="InterPro" id="IPR015421">
    <property type="entry name" value="PyrdxlP-dep_Trfase_major"/>
</dbReference>
<dbReference type="SUPFAM" id="SSF53383">
    <property type="entry name" value="PLP-dependent transferases"/>
    <property type="match status" value="1"/>
</dbReference>
<dbReference type="EC" id="2.8.1.7" evidence="3"/>
<evidence type="ECO:0000256" key="3">
    <source>
        <dbReference type="ARBA" id="ARBA00012239"/>
    </source>
</evidence>
<reference evidence="14 15" key="1">
    <citation type="submission" date="2016-10" db="EMBL/GenBank/DDBJ databases">
        <authorList>
            <person name="de Groot N.N."/>
        </authorList>
    </citation>
    <scope>NUCLEOTIDE SEQUENCE [LARGE SCALE GENOMIC DNA]</scope>
    <source>
        <strain evidence="14 15">DSM 6793</strain>
    </source>
</reference>
<dbReference type="FunFam" id="3.40.640.10:FF:000003">
    <property type="entry name" value="Cysteine desulfurase IscS"/>
    <property type="match status" value="1"/>
</dbReference>
<evidence type="ECO:0000256" key="9">
    <source>
        <dbReference type="ARBA" id="ARBA00023014"/>
    </source>
</evidence>
<keyword evidence="4" id="KW-0808">Transferase</keyword>
<evidence type="ECO:0000313" key="14">
    <source>
        <dbReference type="EMBL" id="SFC93408.1"/>
    </source>
</evidence>
<dbReference type="AlphaFoldDB" id="A0A1I1ND61"/>
<keyword evidence="15" id="KW-1185">Reference proteome</keyword>
<comment type="similarity">
    <text evidence="2">Belongs to the class-V pyridoxal-phosphate-dependent aminotransferase family. NifS/IscS subfamily.</text>
</comment>
<keyword evidence="12" id="KW-0175">Coiled coil</keyword>
<keyword evidence="6" id="KW-0479">Metal-binding</keyword>
<feature type="domain" description="Aminotransferase class V" evidence="13">
    <location>
        <begin position="9"/>
        <end position="366"/>
    </location>
</feature>
<name>A0A1I1ND61_9BACT</name>
<sequence>MNYKHNISYLDYNATTPIDPRVLDAMLPFLKENFANPSSTHHFGKTINEAIKSARTQVADLIGATDKEIIFTSGSTEAINIALKGVAENYSEKGKHIITVSTEHKAVLDTCNYLENRGYEVTYLSVQKNGLIDLEELKKSLRSDTILVCVMFVNNETGVIQPIQEIALLTHEVGALFMTDATQAIGKIDINAGKIGIDILCLSGHKMYAPKGIGALYVKKGIKLPAYTHGGGHENGLRSGTLNVPSIIALGRACEIAEQEIQQDAERIVSLRNELENELLKIPDTFVNGSTENRIHNVSNICFKGFDANVLIGRMKNVAVSNGSACTSAIVEPSYVLTAMGLSDDDAFASIRFSLGKFNTKEEIKLVVKIVSELIKTSFRYA</sequence>
<evidence type="ECO:0000256" key="11">
    <source>
        <dbReference type="RuleBase" id="RU004504"/>
    </source>
</evidence>
<feature type="coiled-coil region" evidence="12">
    <location>
        <begin position="254"/>
        <end position="281"/>
    </location>
</feature>
<dbReference type="Gene3D" id="3.90.1150.10">
    <property type="entry name" value="Aspartate Aminotransferase, domain 1"/>
    <property type="match status" value="1"/>
</dbReference>